<gene>
    <name evidence="4" type="ORF">JV16_01483</name>
</gene>
<dbReference type="PATRIC" id="fig|265546.4.peg.1482"/>
<feature type="coiled-coil region" evidence="1">
    <location>
        <begin position="279"/>
        <end position="328"/>
    </location>
</feature>
<comment type="caution">
    <text evidence="4">The sequence shown here is derived from an EMBL/GenBank/DDBJ whole genome shotgun (WGS) entry which is preliminary data.</text>
</comment>
<dbReference type="InterPro" id="IPR058982">
    <property type="entry name" value="Beta-barrel_AprE"/>
</dbReference>
<keyword evidence="2" id="KW-0812">Transmembrane</keyword>
<evidence type="ECO:0000256" key="1">
    <source>
        <dbReference type="SAM" id="Coils"/>
    </source>
</evidence>
<evidence type="ECO:0000313" key="5">
    <source>
        <dbReference type="Proteomes" id="UP000032047"/>
    </source>
</evidence>
<dbReference type="InterPro" id="IPR050739">
    <property type="entry name" value="MFP"/>
</dbReference>
<feature type="coiled-coil region" evidence="1">
    <location>
        <begin position="375"/>
        <end position="409"/>
    </location>
</feature>
<feature type="domain" description="AprE-like beta-barrel" evidence="3">
    <location>
        <begin position="449"/>
        <end position="535"/>
    </location>
</feature>
<protein>
    <submittedName>
        <fullName evidence="4">Type I secretion system membrane fusion protein PrsE</fullName>
    </submittedName>
</protein>
<feature type="transmembrane region" description="Helical" evidence="2">
    <location>
        <begin position="25"/>
        <end position="46"/>
    </location>
</feature>
<dbReference type="Gene3D" id="2.40.50.100">
    <property type="match status" value="1"/>
</dbReference>
<evidence type="ECO:0000313" key="4">
    <source>
        <dbReference type="EMBL" id="KIP21245.1"/>
    </source>
</evidence>
<dbReference type="AlphaFoldDB" id="A0A0D0G778"/>
<accession>A0A0D0G778</accession>
<dbReference type="PANTHER" id="PTHR30386:SF28">
    <property type="entry name" value="EXPORTED PROTEIN"/>
    <property type="match status" value="1"/>
</dbReference>
<keyword evidence="5" id="KW-1185">Reference proteome</keyword>
<feature type="coiled-coil region" evidence="1">
    <location>
        <begin position="98"/>
        <end position="220"/>
    </location>
</feature>
<dbReference type="SUPFAM" id="SSF111369">
    <property type="entry name" value="HlyD-like secretion proteins"/>
    <property type="match status" value="1"/>
</dbReference>
<evidence type="ECO:0000256" key="2">
    <source>
        <dbReference type="SAM" id="Phobius"/>
    </source>
</evidence>
<sequence length="552" mass="64213">MNAYIREMNELTDSRELLEAKPHPFVPVFISLLCLFVVSFIIWAYFGEMDIVAKGKAVVRPNENVSTIQTPVSAKVERVNYVQGEKVHKGEVLLELDASELDVQKQTIEQQLQEAQEELEQLRTFKKSVEQHKNLFAKNDNDYYEAYMKYAVDYEKLSGELKQIRLRLMKEKQDVNRSQNETKEKEQVLFATQKEQELTIQSLYKEIARLSDTVRDLQLLEKCYLENKNYFTNATSVYANQYMDFQNTVLKLQKTVQQKKDEYDRLIFLGEQYVPKSKIEQSKIEYEMAKLELENYMNGKLQSVRLDIERNKQKLNELTIQLQKLQKASTIEPQLQGIQSLKKDLQQKTKSLYQEISLQQELEEISLAKFKTDKLVEINEAIKQQEKLVKDLEGKKKDIEVQLRNYRIIAPINGVVNIIKDVNEGDIIHPNDPILTVIPDRQSQYKMIIYVSNKDISKTKIGAKVSYHFAALPYREYGEVEGRIVRISTDSTVNPEDGISYYIVEATVPNESLQSYKGKKAKIKVGMQAEAFVVTDSKKILHYLLEKINLKE</sequence>
<dbReference type="Proteomes" id="UP000032047">
    <property type="component" value="Unassembled WGS sequence"/>
</dbReference>
<keyword evidence="2" id="KW-0472">Membrane</keyword>
<evidence type="ECO:0000259" key="3">
    <source>
        <dbReference type="Pfam" id="PF26002"/>
    </source>
</evidence>
<dbReference type="Gene3D" id="2.40.30.170">
    <property type="match status" value="1"/>
</dbReference>
<name>A0A0D0G778_9BACL</name>
<dbReference type="EMBL" id="JXTG01000006">
    <property type="protein sequence ID" value="KIP21245.1"/>
    <property type="molecule type" value="Genomic_DNA"/>
</dbReference>
<dbReference type="Pfam" id="PF26002">
    <property type="entry name" value="Beta-barrel_AprE"/>
    <property type="match status" value="1"/>
</dbReference>
<dbReference type="RefSeq" id="WP_021095696.1">
    <property type="nucleotide sequence ID" value="NZ_ANOC01000056.1"/>
</dbReference>
<organism evidence="4 5">
    <name type="scientific">Anoxybacillus ayderensis</name>
    <dbReference type="NCBI Taxonomy" id="265546"/>
    <lineage>
        <taxon>Bacteria</taxon>
        <taxon>Bacillati</taxon>
        <taxon>Bacillota</taxon>
        <taxon>Bacilli</taxon>
        <taxon>Bacillales</taxon>
        <taxon>Anoxybacillaceae</taxon>
        <taxon>Anoxybacillus</taxon>
    </lineage>
</organism>
<dbReference type="PANTHER" id="PTHR30386">
    <property type="entry name" value="MEMBRANE FUSION SUBUNIT OF EMRAB-TOLC MULTIDRUG EFFLUX PUMP"/>
    <property type="match status" value="1"/>
</dbReference>
<keyword evidence="2" id="KW-1133">Transmembrane helix</keyword>
<reference evidence="4 5" key="1">
    <citation type="submission" date="2015-01" db="EMBL/GenBank/DDBJ databases">
        <title>Genome sequence of Anoxybacillus ayderensis strain AB04.</title>
        <authorList>
            <person name="Belduz A.O."/>
            <person name="Canakci S."/>
            <person name="Chan K.-G."/>
            <person name="Kahar U.M."/>
            <person name="Yaakob A.S."/>
            <person name="Chan C.S."/>
            <person name="Goh K.M."/>
        </authorList>
    </citation>
    <scope>NUCLEOTIDE SEQUENCE [LARGE SCALE GENOMIC DNA]</scope>
    <source>
        <strain evidence="4 5">AB04</strain>
    </source>
</reference>
<dbReference type="Gene3D" id="1.10.287.470">
    <property type="entry name" value="Helix hairpin bin"/>
    <property type="match status" value="1"/>
</dbReference>
<keyword evidence="1" id="KW-0175">Coiled coil</keyword>
<proteinExistence type="predicted"/>
<dbReference type="PRINTS" id="PR01490">
    <property type="entry name" value="RTXTOXIND"/>
</dbReference>